<reference evidence="3" key="1">
    <citation type="submission" date="2022-08" db="EMBL/GenBank/DDBJ databases">
        <authorList>
            <consortium name="DOE Joint Genome Institute"/>
            <person name="Min B."/>
            <person name="Riley R."/>
            <person name="Sierra-Patev S."/>
            <person name="Naranjo-Ortiz M."/>
            <person name="Looney B."/>
            <person name="Konkel Z."/>
            <person name="Slot J.C."/>
            <person name="Sakamoto Y."/>
            <person name="Steenwyk J.L."/>
            <person name="Rokas A."/>
            <person name="Carro J."/>
            <person name="Camarero S."/>
            <person name="Ferreira P."/>
            <person name="Molpeceres G."/>
            <person name="Ruiz-Duenas F.J."/>
            <person name="Serrano A."/>
            <person name="Henrissat B."/>
            <person name="Drula E."/>
            <person name="Hughes K.W."/>
            <person name="Mata J.L."/>
            <person name="Ishikawa N.K."/>
            <person name="Vargas-Isla R."/>
            <person name="Ushijima S."/>
            <person name="Smith C.A."/>
            <person name="Ahrendt S."/>
            <person name="Andreopoulos W."/>
            <person name="He G."/>
            <person name="Labutti K."/>
            <person name="Lipzen A."/>
            <person name="Ng V."/>
            <person name="Sandor L."/>
            <person name="Barry K."/>
            <person name="Martinez A.T."/>
            <person name="Xiao Y."/>
            <person name="Gibbons J.G."/>
            <person name="Terashima K."/>
            <person name="Hibbett D.S."/>
            <person name="Grigoriev I.V."/>
        </authorList>
    </citation>
    <scope>NUCLEOTIDE SEQUENCE</scope>
    <source>
        <strain evidence="3">TFB10827</strain>
    </source>
</reference>
<proteinExistence type="predicted"/>
<keyword evidence="2" id="KW-0812">Transmembrane</keyword>
<evidence type="ECO:0000313" key="3">
    <source>
        <dbReference type="EMBL" id="KAJ4001891.1"/>
    </source>
</evidence>
<organism evidence="3 4">
    <name type="scientific">Lentinula boryana</name>
    <dbReference type="NCBI Taxonomy" id="40481"/>
    <lineage>
        <taxon>Eukaryota</taxon>
        <taxon>Fungi</taxon>
        <taxon>Dikarya</taxon>
        <taxon>Basidiomycota</taxon>
        <taxon>Agaricomycotina</taxon>
        <taxon>Agaricomycetes</taxon>
        <taxon>Agaricomycetidae</taxon>
        <taxon>Agaricales</taxon>
        <taxon>Marasmiineae</taxon>
        <taxon>Omphalotaceae</taxon>
        <taxon>Lentinula</taxon>
    </lineage>
</organism>
<feature type="transmembrane region" description="Helical" evidence="2">
    <location>
        <begin position="48"/>
        <end position="65"/>
    </location>
</feature>
<feature type="region of interest" description="Disordered" evidence="1">
    <location>
        <begin position="515"/>
        <end position="535"/>
    </location>
</feature>
<comment type="caution">
    <text evidence="3">The sequence shown here is derived from an EMBL/GenBank/DDBJ whole genome shotgun (WGS) entry which is preliminary data.</text>
</comment>
<evidence type="ECO:0000313" key="4">
    <source>
        <dbReference type="Proteomes" id="UP001163828"/>
    </source>
</evidence>
<keyword evidence="2" id="KW-0472">Membrane</keyword>
<name>A0ABQ8QTP0_9AGAR</name>
<gene>
    <name evidence="3" type="ORF">F5050DRAFT_1720288</name>
</gene>
<protein>
    <recommendedName>
        <fullName evidence="5">AB hydrolase-1 domain-containing protein</fullName>
    </recommendedName>
</protein>
<dbReference type="PANTHER" id="PTHR37471:SF1">
    <property type="entry name" value="AB HYDROLASE-1 DOMAIN-CONTAINING PROTEIN"/>
    <property type="match status" value="1"/>
</dbReference>
<evidence type="ECO:0000256" key="2">
    <source>
        <dbReference type="SAM" id="Phobius"/>
    </source>
</evidence>
<keyword evidence="2" id="KW-1133">Transmembrane helix</keyword>
<dbReference type="Gene3D" id="3.40.50.1820">
    <property type="entry name" value="alpha/beta hydrolase"/>
    <property type="match status" value="1"/>
</dbReference>
<dbReference type="Proteomes" id="UP001163828">
    <property type="component" value="Unassembled WGS sequence"/>
</dbReference>
<dbReference type="InterPro" id="IPR029058">
    <property type="entry name" value="AB_hydrolase_fold"/>
</dbReference>
<feature type="transmembrane region" description="Helical" evidence="2">
    <location>
        <begin position="216"/>
        <end position="234"/>
    </location>
</feature>
<accession>A0ABQ8QTP0</accession>
<evidence type="ECO:0008006" key="5">
    <source>
        <dbReference type="Google" id="ProtNLM"/>
    </source>
</evidence>
<evidence type="ECO:0000256" key="1">
    <source>
        <dbReference type="SAM" id="MobiDB-lite"/>
    </source>
</evidence>
<feature type="transmembrane region" description="Helical" evidence="2">
    <location>
        <begin position="7"/>
        <end position="28"/>
    </location>
</feature>
<dbReference type="EMBL" id="MU790505">
    <property type="protein sequence ID" value="KAJ4001891.1"/>
    <property type="molecule type" value="Genomic_DNA"/>
</dbReference>
<dbReference type="PANTHER" id="PTHR37471">
    <property type="entry name" value="UNNAMED PRODUCT"/>
    <property type="match status" value="1"/>
</dbReference>
<dbReference type="SUPFAM" id="SSF53474">
    <property type="entry name" value="alpha/beta-Hydrolases"/>
    <property type="match status" value="1"/>
</dbReference>
<sequence>MLGTTLYEYIFILTSISLLRLVAPTSFLYLLSCLYTKSFTLNGATPPWIFLLALFESFFYLFVYVPRKKALQKVLWQFGLCDQFVDFVQSVYTAPPLNREQREALFLRCSKHISFSVTESTPNKLSSTYPNGWFLTPNPRSTPNPRLKRENLIEWILWALFSCNPHEAKDSWKDEIDGYVRQIEGITKVKFENGRDEGMKALRLTLDEVKMVHRPLVWYIIVALVDLITSIKLYTMNFYQYSSPTHPQFFPPRLFSIFSTPSPSVTDHFSYWYRPHKSSDRDPIVFIHGIGIGLHPYIPFLQDLIQLDPDQGILLIELLPVSMHICSSTSIPPRREMLDAIYTTMHSLGISRAVLASHSYGTIIAAHVIRDSQETNHKSNTEHNQTSTEFSSPQIFFTSHLLIDPIPILLHLPAVAFNFLYRVPREANEWQLWYFASRDPDVAYTLGRCFFWAEGVLWREDFGVGVDVEPHESRPTNQTSKVQFAIILSGKDQIVPAPLVRKYLTGEDEVKERWLSGSNVNSHSSDSDTDNDNDSNSLEVLYYPTLDHAMVFDTEERRRGMIRVLDRLTRLGGRG</sequence>
<keyword evidence="4" id="KW-1185">Reference proteome</keyword>